<evidence type="ECO:0000313" key="2">
    <source>
        <dbReference type="EMBL" id="KAG2904979.1"/>
    </source>
</evidence>
<dbReference type="Proteomes" id="UP000736787">
    <property type="component" value="Unassembled WGS sequence"/>
</dbReference>
<feature type="region of interest" description="Disordered" evidence="1">
    <location>
        <begin position="92"/>
        <end position="118"/>
    </location>
</feature>
<evidence type="ECO:0000313" key="3">
    <source>
        <dbReference type="Proteomes" id="UP000736787"/>
    </source>
</evidence>
<comment type="caution">
    <text evidence="2">The sequence shown here is derived from an EMBL/GenBank/DDBJ whole genome shotgun (WGS) entry which is preliminary data.</text>
</comment>
<dbReference type="EMBL" id="RCMK01001003">
    <property type="protein sequence ID" value="KAG2904979.1"/>
    <property type="molecule type" value="Genomic_DNA"/>
</dbReference>
<feature type="compositionally biased region" description="Basic and acidic residues" evidence="1">
    <location>
        <begin position="92"/>
        <end position="108"/>
    </location>
</feature>
<gene>
    <name evidence="2" type="ORF">PC117_g20856</name>
</gene>
<accession>A0A8T1BMF3</accession>
<organism evidence="2 3">
    <name type="scientific">Phytophthora cactorum</name>
    <dbReference type="NCBI Taxonomy" id="29920"/>
    <lineage>
        <taxon>Eukaryota</taxon>
        <taxon>Sar</taxon>
        <taxon>Stramenopiles</taxon>
        <taxon>Oomycota</taxon>
        <taxon>Peronosporomycetes</taxon>
        <taxon>Peronosporales</taxon>
        <taxon>Peronosporaceae</taxon>
        <taxon>Phytophthora</taxon>
    </lineage>
</organism>
<proteinExistence type="predicted"/>
<feature type="region of interest" description="Disordered" evidence="1">
    <location>
        <begin position="68"/>
        <end position="87"/>
    </location>
</feature>
<reference evidence="2" key="1">
    <citation type="submission" date="2018-10" db="EMBL/GenBank/DDBJ databases">
        <title>Effector identification in a new, highly contiguous assembly of the strawberry crown rot pathogen Phytophthora cactorum.</title>
        <authorList>
            <person name="Armitage A.D."/>
            <person name="Nellist C.F."/>
            <person name="Bates H."/>
            <person name="Vickerstaff R.J."/>
            <person name="Harrison R.J."/>
        </authorList>
    </citation>
    <scope>NUCLEOTIDE SEQUENCE</scope>
    <source>
        <strain evidence="2">4040</strain>
    </source>
</reference>
<dbReference type="AlphaFoldDB" id="A0A8T1BMF3"/>
<evidence type="ECO:0000256" key="1">
    <source>
        <dbReference type="SAM" id="MobiDB-lite"/>
    </source>
</evidence>
<sequence>MCVCNDCIKSNNISPDYASSTDWCACPVCMADIRLILPHSGKEEERYWRWDLEIKPNLPSQFKQEFKETGKRLNKDVAPTPGPRRSFVTMFRRESSSQEEEASKDPSPKSKVSVLGRRHSWQSGEVATVQNVAASNEQEEARNCSIL</sequence>
<protein>
    <submittedName>
        <fullName evidence="2">Uncharacterized protein</fullName>
    </submittedName>
</protein>
<name>A0A8T1BMF3_9STRA</name>